<comment type="caution">
    <text evidence="3">The sequence shown here is derived from an EMBL/GenBank/DDBJ whole genome shotgun (WGS) entry which is preliminary data.</text>
</comment>
<reference evidence="3 4" key="1">
    <citation type="submission" date="2022-01" db="EMBL/GenBank/DDBJ databases">
        <title>Lysobacter chinensis sp. nov., a bacterium isolated from cow dung compost.</title>
        <authorList>
            <person name="Liu Y."/>
        </authorList>
    </citation>
    <scope>NUCLEOTIDE SEQUENCE [LARGE SCALE GENOMIC DNA]</scope>
    <source>
        <strain evidence="3 4">TLK-CK17</strain>
    </source>
</reference>
<feature type="domain" description="3-keto-alpha-glucoside-1,2-lyase/3-keto-2-hydroxy-glucal hydratase" evidence="2">
    <location>
        <begin position="86"/>
        <end position="278"/>
    </location>
</feature>
<dbReference type="EMBL" id="JAKJPO010000009">
    <property type="protein sequence ID" value="MCF7222928.1"/>
    <property type="molecule type" value="Genomic_DNA"/>
</dbReference>
<dbReference type="Proteomes" id="UP001430796">
    <property type="component" value="Unassembled WGS sequence"/>
</dbReference>
<keyword evidence="4" id="KW-1185">Reference proteome</keyword>
<sequence>MSMTPEAAPMSEDRKHRRPADMITASIAGVLGAGALIGCSAAHPAATLEAAPRSAEHWPIHSTDRPQPATVEPGPAAAPAPVPVDAEVLFDGSDLSRWRSAEGGPARWKVEDGHLEVAPGAGAIVSSRGFGDVQLHVEWMAPEPATGRGQDRGNSGVFLMGRYEVQILDSYRNTTYPDGQAGAIYGQFPPRVNASRPPGEWQQYDIVFRAPRFDAEGRLQEPARMTVRHNGVLVQDGAVLTGPTAHRERPPYAAHPPRLPLLLQDHGSPVRFRNIWLRELD</sequence>
<evidence type="ECO:0000256" key="1">
    <source>
        <dbReference type="SAM" id="MobiDB-lite"/>
    </source>
</evidence>
<protein>
    <submittedName>
        <fullName evidence="3">DUF1080 domain-containing protein</fullName>
    </submittedName>
</protein>
<feature type="region of interest" description="Disordered" evidence="1">
    <location>
        <begin position="50"/>
        <end position="79"/>
    </location>
</feature>
<dbReference type="Gene3D" id="2.60.120.560">
    <property type="entry name" value="Exo-inulinase, domain 1"/>
    <property type="match status" value="1"/>
</dbReference>
<organism evidence="3 4">
    <name type="scientific">Marilutibacter chinensis</name>
    <dbReference type="NCBI Taxonomy" id="2912247"/>
    <lineage>
        <taxon>Bacteria</taxon>
        <taxon>Pseudomonadati</taxon>
        <taxon>Pseudomonadota</taxon>
        <taxon>Gammaproteobacteria</taxon>
        <taxon>Lysobacterales</taxon>
        <taxon>Lysobacteraceae</taxon>
        <taxon>Marilutibacter</taxon>
    </lineage>
</organism>
<name>A0ABS9HW13_9GAMM</name>
<evidence type="ECO:0000313" key="4">
    <source>
        <dbReference type="Proteomes" id="UP001430796"/>
    </source>
</evidence>
<dbReference type="InterPro" id="IPR010496">
    <property type="entry name" value="AL/BT2_dom"/>
</dbReference>
<evidence type="ECO:0000313" key="3">
    <source>
        <dbReference type="EMBL" id="MCF7222928.1"/>
    </source>
</evidence>
<accession>A0ABS9HW13</accession>
<reference evidence="3 4" key="3">
    <citation type="submission" date="2022-01" db="EMBL/GenBank/DDBJ databases">
        <authorList>
            <person name="Zhou L.Y."/>
        </authorList>
    </citation>
    <scope>NUCLEOTIDE SEQUENCE [LARGE SCALE GENOMIC DNA]</scope>
    <source>
        <strain evidence="3 4">TLK-CK17</strain>
    </source>
</reference>
<dbReference type="Pfam" id="PF06439">
    <property type="entry name" value="3keto-disac_hyd"/>
    <property type="match status" value="1"/>
</dbReference>
<feature type="compositionally biased region" description="Basic and acidic residues" evidence="1">
    <location>
        <begin position="54"/>
        <end position="64"/>
    </location>
</feature>
<reference evidence="4" key="2">
    <citation type="submission" date="2022-01" db="EMBL/GenBank/DDBJ databases">
        <title>Lysobacter chinensis sp. nov., a bacterium isolated from cow dung compost.</title>
        <authorList>
            <person name="Zhou L.Y."/>
        </authorList>
    </citation>
    <scope>NUCLEOTIDE SEQUENCE [LARGE SCALE GENOMIC DNA]</scope>
    <source>
        <strain evidence="4">TLK-CK17</strain>
    </source>
</reference>
<gene>
    <name evidence="3" type="ORF">L3V18_14210</name>
</gene>
<proteinExistence type="predicted"/>
<evidence type="ECO:0000259" key="2">
    <source>
        <dbReference type="Pfam" id="PF06439"/>
    </source>
</evidence>